<evidence type="ECO:0000313" key="2">
    <source>
        <dbReference type="Proteomes" id="UP001060085"/>
    </source>
</evidence>
<comment type="caution">
    <text evidence="1">The sequence shown here is derived from an EMBL/GenBank/DDBJ whole genome shotgun (WGS) entry which is preliminary data.</text>
</comment>
<accession>A0ACC0CDL0</accession>
<organism evidence="1 2">
    <name type="scientific">Catharanthus roseus</name>
    <name type="common">Madagascar periwinkle</name>
    <name type="synonym">Vinca rosea</name>
    <dbReference type="NCBI Taxonomy" id="4058"/>
    <lineage>
        <taxon>Eukaryota</taxon>
        <taxon>Viridiplantae</taxon>
        <taxon>Streptophyta</taxon>
        <taxon>Embryophyta</taxon>
        <taxon>Tracheophyta</taxon>
        <taxon>Spermatophyta</taxon>
        <taxon>Magnoliopsida</taxon>
        <taxon>eudicotyledons</taxon>
        <taxon>Gunneridae</taxon>
        <taxon>Pentapetalae</taxon>
        <taxon>asterids</taxon>
        <taxon>lamiids</taxon>
        <taxon>Gentianales</taxon>
        <taxon>Apocynaceae</taxon>
        <taxon>Rauvolfioideae</taxon>
        <taxon>Vinceae</taxon>
        <taxon>Catharanthinae</taxon>
        <taxon>Catharanthus</taxon>
    </lineage>
</organism>
<name>A0ACC0CDL0_CATRO</name>
<dbReference type="Proteomes" id="UP001060085">
    <property type="component" value="Linkage Group LG01"/>
</dbReference>
<protein>
    <submittedName>
        <fullName evidence="1">Uncharacterized protein</fullName>
    </submittedName>
</protein>
<reference evidence="2" key="1">
    <citation type="journal article" date="2023" name="Nat. Plants">
        <title>Single-cell RNA sequencing provides a high-resolution roadmap for understanding the multicellular compartmentation of specialized metabolism.</title>
        <authorList>
            <person name="Sun S."/>
            <person name="Shen X."/>
            <person name="Li Y."/>
            <person name="Li Y."/>
            <person name="Wang S."/>
            <person name="Li R."/>
            <person name="Zhang H."/>
            <person name="Shen G."/>
            <person name="Guo B."/>
            <person name="Wei J."/>
            <person name="Xu J."/>
            <person name="St-Pierre B."/>
            <person name="Chen S."/>
            <person name="Sun C."/>
        </authorList>
    </citation>
    <scope>NUCLEOTIDE SEQUENCE [LARGE SCALE GENOMIC DNA]</scope>
</reference>
<keyword evidence="2" id="KW-1185">Reference proteome</keyword>
<dbReference type="EMBL" id="CM044701">
    <property type="protein sequence ID" value="KAI5683015.1"/>
    <property type="molecule type" value="Genomic_DNA"/>
</dbReference>
<proteinExistence type="predicted"/>
<evidence type="ECO:0000313" key="1">
    <source>
        <dbReference type="EMBL" id="KAI5683015.1"/>
    </source>
</evidence>
<gene>
    <name evidence="1" type="ORF">M9H77_04243</name>
</gene>
<sequence>MEVKSKQEDYHPKLARDMHNFHHGGGDGVKAYEDMLVTETSLLKDIMELVTSLLILNLTGIILMMNMGVYDRDNAKYDYYEHSPYDFYEGYHHTLHVIDLSKKLITSCSPCCFHDHWTYLSCS</sequence>